<dbReference type="Proteomes" id="UP000054010">
    <property type="component" value="Unassembled WGS sequence"/>
</dbReference>
<dbReference type="Gene3D" id="3.40.50.300">
    <property type="entry name" value="P-loop containing nucleotide triphosphate hydrolases"/>
    <property type="match status" value="1"/>
</dbReference>
<evidence type="ECO:0000313" key="10">
    <source>
        <dbReference type="Proteomes" id="UP000054010"/>
    </source>
</evidence>
<dbReference type="GO" id="GO:0000156">
    <property type="term" value="F:phosphorelay response regulator activity"/>
    <property type="evidence" value="ECO:0007669"/>
    <property type="project" value="TreeGrafter"/>
</dbReference>
<comment type="caution">
    <text evidence="9">The sequence shown here is derived from an EMBL/GenBank/DDBJ whole genome shotgun (WGS) entry which is preliminary data.</text>
</comment>
<dbReference type="InterPro" id="IPR025669">
    <property type="entry name" value="AAA_dom"/>
</dbReference>
<keyword evidence="1 6" id="KW-0597">Phosphoprotein</keyword>
<dbReference type="SUPFAM" id="SSF52540">
    <property type="entry name" value="P-loop containing nucleoside triphosphate hydrolases"/>
    <property type="match status" value="1"/>
</dbReference>
<dbReference type="InterPro" id="IPR027417">
    <property type="entry name" value="P-loop_NTPase"/>
</dbReference>
<evidence type="ECO:0000313" key="9">
    <source>
        <dbReference type="EMBL" id="EFO80785.1"/>
    </source>
</evidence>
<reference evidence="9 10" key="1">
    <citation type="journal article" date="2011" name="J. Bacteriol.">
        <title>Draft genome sequence of the anoxygenic filamentous phototrophic bacterium Oscillochloris trichoides subsp. DG-6.</title>
        <authorList>
            <person name="Kuznetsov B.B."/>
            <person name="Ivanovsky R.N."/>
            <person name="Keppen O.I."/>
            <person name="Sukhacheva M.V."/>
            <person name="Bumazhkin B.K."/>
            <person name="Patutina E.O."/>
            <person name="Beletsky A.V."/>
            <person name="Mardanov A.V."/>
            <person name="Baslerov R.V."/>
            <person name="Panteleeva A.N."/>
            <person name="Kolganova T.V."/>
            <person name="Ravin N.V."/>
            <person name="Skryabin K.G."/>
        </authorList>
    </citation>
    <scope>NUCLEOTIDE SEQUENCE [LARGE SCALE GENOMIC DNA]</scope>
    <source>
        <strain evidence="9 10">DG-6</strain>
    </source>
</reference>
<dbReference type="OrthoDB" id="141686at2"/>
<evidence type="ECO:0000256" key="3">
    <source>
        <dbReference type="ARBA" id="ARBA00023015"/>
    </source>
</evidence>
<dbReference type="SMART" id="SM00448">
    <property type="entry name" value="REC"/>
    <property type="match status" value="1"/>
</dbReference>
<dbReference type="AlphaFoldDB" id="E1IDA8"/>
<dbReference type="SUPFAM" id="SSF52172">
    <property type="entry name" value="CheY-like"/>
    <property type="match status" value="1"/>
</dbReference>
<accession>E1IDA8</accession>
<keyword evidence="5" id="KW-0804">Transcription</keyword>
<dbReference type="PROSITE" id="PS50110">
    <property type="entry name" value="RESPONSE_REGULATORY"/>
    <property type="match status" value="1"/>
</dbReference>
<protein>
    <submittedName>
        <fullName evidence="9">Response regulator receiver</fullName>
    </submittedName>
</protein>
<proteinExistence type="predicted"/>
<keyword evidence="4" id="KW-0238">DNA-binding</keyword>
<dbReference type="eggNOG" id="COG0745">
    <property type="taxonomic scope" value="Bacteria"/>
</dbReference>
<feature type="domain" description="Response regulatory" evidence="8">
    <location>
        <begin position="4"/>
        <end position="120"/>
    </location>
</feature>
<dbReference type="InterPro" id="IPR001789">
    <property type="entry name" value="Sig_transdc_resp-reg_receiver"/>
</dbReference>
<dbReference type="PANTHER" id="PTHR48111">
    <property type="entry name" value="REGULATOR OF RPOS"/>
    <property type="match status" value="1"/>
</dbReference>
<dbReference type="PANTHER" id="PTHR48111:SF1">
    <property type="entry name" value="TWO-COMPONENT RESPONSE REGULATOR ORR33"/>
    <property type="match status" value="1"/>
</dbReference>
<evidence type="ECO:0000256" key="5">
    <source>
        <dbReference type="ARBA" id="ARBA00023163"/>
    </source>
</evidence>
<dbReference type="eggNOG" id="COG4963">
    <property type="taxonomic scope" value="Bacteria"/>
</dbReference>
<dbReference type="InterPro" id="IPR011006">
    <property type="entry name" value="CheY-like_superfamily"/>
</dbReference>
<organism evidence="9 10">
    <name type="scientific">Oscillochloris trichoides DG-6</name>
    <dbReference type="NCBI Taxonomy" id="765420"/>
    <lineage>
        <taxon>Bacteria</taxon>
        <taxon>Bacillati</taxon>
        <taxon>Chloroflexota</taxon>
        <taxon>Chloroflexia</taxon>
        <taxon>Chloroflexales</taxon>
        <taxon>Chloroflexineae</taxon>
        <taxon>Oscillochloridaceae</taxon>
        <taxon>Oscillochloris</taxon>
    </lineage>
</organism>
<evidence type="ECO:0000256" key="6">
    <source>
        <dbReference type="PROSITE-ProRule" id="PRU00169"/>
    </source>
</evidence>
<name>E1IDA8_9CHLR</name>
<keyword evidence="10" id="KW-1185">Reference proteome</keyword>
<dbReference type="GO" id="GO:0000976">
    <property type="term" value="F:transcription cis-regulatory region binding"/>
    <property type="evidence" value="ECO:0007669"/>
    <property type="project" value="TreeGrafter"/>
</dbReference>
<dbReference type="STRING" id="765420.OSCT_1309"/>
<gene>
    <name evidence="9" type="ORF">OSCT_1309</name>
</gene>
<feature type="region of interest" description="Disordered" evidence="7">
    <location>
        <begin position="377"/>
        <end position="406"/>
    </location>
</feature>
<dbReference type="HOGENOM" id="CLU_033160_3_1_0"/>
<feature type="modified residue" description="4-aspartylphosphate" evidence="6">
    <location>
        <position position="53"/>
    </location>
</feature>
<evidence type="ECO:0000256" key="1">
    <source>
        <dbReference type="ARBA" id="ARBA00022553"/>
    </source>
</evidence>
<dbReference type="Gene3D" id="3.40.50.2300">
    <property type="match status" value="1"/>
</dbReference>
<keyword evidence="3" id="KW-0805">Transcription regulation</keyword>
<dbReference type="GO" id="GO:0006355">
    <property type="term" value="P:regulation of DNA-templated transcription"/>
    <property type="evidence" value="ECO:0007669"/>
    <property type="project" value="TreeGrafter"/>
</dbReference>
<dbReference type="Pfam" id="PF13614">
    <property type="entry name" value="AAA_31"/>
    <property type="match status" value="1"/>
</dbReference>
<keyword evidence="2" id="KW-0902">Two-component regulatory system</keyword>
<dbReference type="InterPro" id="IPR039420">
    <property type="entry name" value="WalR-like"/>
</dbReference>
<evidence type="ECO:0000256" key="7">
    <source>
        <dbReference type="SAM" id="MobiDB-lite"/>
    </source>
</evidence>
<dbReference type="GO" id="GO:0032993">
    <property type="term" value="C:protein-DNA complex"/>
    <property type="evidence" value="ECO:0007669"/>
    <property type="project" value="TreeGrafter"/>
</dbReference>
<evidence type="ECO:0000256" key="4">
    <source>
        <dbReference type="ARBA" id="ARBA00023125"/>
    </source>
</evidence>
<evidence type="ECO:0000256" key="2">
    <source>
        <dbReference type="ARBA" id="ARBA00023012"/>
    </source>
</evidence>
<dbReference type="EMBL" id="ADVR01000040">
    <property type="protein sequence ID" value="EFO80785.1"/>
    <property type="molecule type" value="Genomic_DNA"/>
</dbReference>
<evidence type="ECO:0000259" key="8">
    <source>
        <dbReference type="PROSITE" id="PS50110"/>
    </source>
</evidence>
<sequence length="406" mass="44584">MAQRILVVDDSPINIKAVALALEAIGYEILEATDGRMALEVAAETLPDMLILDVQMPEFDGYEVCRRLRRQPAFMTRPILMLSANNALHERVQGLEAGADDYMAKPFEAEELQARVKALLRRANPPPVITATAQGKMVAFFSLRGGVGLSSLSVNLAAGLNQIWGGGKVALADMVFTGGHSALMLNLPLRTSWSDLASTEPDHIDEEVVQQVMLNHACGLRVLPAAPRPDQNERITPAQVSRVMQVLRAKYDYTIIDAPHNFNETTLAALDAVDQIVLVLAPEIGSIVATTCALDVFDQLGYRSDKITLLLNATFERGAIARKDIETALRRPLGMIIPYASEFFTNALNRGAPPVLDMPTKPLGGLLEEWAFSFSTEEDTKRPVERPSPALQRVLQRLQQRRKGRA</sequence>
<dbReference type="Pfam" id="PF00072">
    <property type="entry name" value="Response_reg"/>
    <property type="match status" value="1"/>
</dbReference>
<dbReference type="GO" id="GO:0005829">
    <property type="term" value="C:cytosol"/>
    <property type="evidence" value="ECO:0007669"/>
    <property type="project" value="TreeGrafter"/>
</dbReference>